<keyword evidence="8 11" id="KW-1133">Transmembrane helix</keyword>
<dbReference type="PIRSF" id="PIRSF001296">
    <property type="entry name" value="K_ATPase_KdpC"/>
    <property type="match status" value="1"/>
</dbReference>
<dbReference type="PANTHER" id="PTHR30042">
    <property type="entry name" value="POTASSIUM-TRANSPORTING ATPASE C CHAIN"/>
    <property type="match status" value="1"/>
</dbReference>
<evidence type="ECO:0000256" key="2">
    <source>
        <dbReference type="ARBA" id="ARBA00022475"/>
    </source>
</evidence>
<evidence type="ECO:0000313" key="12">
    <source>
        <dbReference type="EMBL" id="ROP99844.1"/>
    </source>
</evidence>
<comment type="caution">
    <text evidence="12">The sequence shown here is derived from an EMBL/GenBank/DDBJ whole genome shotgun (WGS) entry which is preliminary data.</text>
</comment>
<evidence type="ECO:0000256" key="10">
    <source>
        <dbReference type="ARBA" id="ARBA00023136"/>
    </source>
</evidence>
<keyword evidence="13" id="KW-1185">Reference proteome</keyword>
<keyword evidence="2 11" id="KW-1003">Cell membrane</keyword>
<evidence type="ECO:0000256" key="3">
    <source>
        <dbReference type="ARBA" id="ARBA00022538"/>
    </source>
</evidence>
<dbReference type="GO" id="GO:0005524">
    <property type="term" value="F:ATP binding"/>
    <property type="evidence" value="ECO:0007669"/>
    <property type="project" value="UniProtKB-UniRule"/>
</dbReference>
<dbReference type="HAMAP" id="MF_00276">
    <property type="entry name" value="KdpC"/>
    <property type="match status" value="1"/>
</dbReference>
<evidence type="ECO:0000256" key="11">
    <source>
        <dbReference type="HAMAP-Rule" id="MF_00276"/>
    </source>
</evidence>
<keyword evidence="3 11" id="KW-0633">Potassium transport</keyword>
<keyword evidence="10 11" id="KW-0472">Membrane</keyword>
<evidence type="ECO:0000313" key="13">
    <source>
        <dbReference type="Proteomes" id="UP000278222"/>
    </source>
</evidence>
<evidence type="ECO:0000256" key="4">
    <source>
        <dbReference type="ARBA" id="ARBA00022692"/>
    </source>
</evidence>
<keyword evidence="6 11" id="KW-0067">ATP-binding</keyword>
<protein>
    <recommendedName>
        <fullName evidence="11">Potassium-transporting ATPase KdpC subunit</fullName>
    </recommendedName>
    <alternativeName>
        <fullName evidence="11">ATP phosphohydrolase [potassium-transporting] C chain</fullName>
    </alternativeName>
    <alternativeName>
        <fullName evidence="11">Potassium-binding and translocating subunit C</fullName>
    </alternativeName>
    <alternativeName>
        <fullName evidence="11">Potassium-translocating ATPase C chain</fullName>
    </alternativeName>
</protein>
<dbReference type="NCBIfam" id="NF001454">
    <property type="entry name" value="PRK00315.1"/>
    <property type="match status" value="1"/>
</dbReference>
<evidence type="ECO:0000256" key="5">
    <source>
        <dbReference type="ARBA" id="ARBA00022741"/>
    </source>
</evidence>
<dbReference type="OrthoDB" id="9788285at2"/>
<dbReference type="AlphaFoldDB" id="A0A3N1M9W6"/>
<keyword evidence="7 11" id="KW-0630">Potassium</keyword>
<dbReference type="PANTHER" id="PTHR30042:SF2">
    <property type="entry name" value="POTASSIUM-TRANSPORTING ATPASE KDPC SUBUNIT"/>
    <property type="match status" value="1"/>
</dbReference>
<dbReference type="RefSeq" id="WP_123689190.1">
    <property type="nucleotide sequence ID" value="NZ_AP019700.1"/>
</dbReference>
<accession>A0A3N1M9W6</accession>
<dbReference type="Pfam" id="PF02669">
    <property type="entry name" value="KdpC"/>
    <property type="match status" value="1"/>
</dbReference>
<keyword evidence="9 11" id="KW-0406">Ion transport</keyword>
<keyword evidence="4 11" id="KW-0812">Transmembrane</keyword>
<name>A0A3N1M9W6_9PROT</name>
<organism evidence="12 13">
    <name type="scientific">Stella humosa</name>
    <dbReference type="NCBI Taxonomy" id="94"/>
    <lineage>
        <taxon>Bacteria</taxon>
        <taxon>Pseudomonadati</taxon>
        <taxon>Pseudomonadota</taxon>
        <taxon>Alphaproteobacteria</taxon>
        <taxon>Rhodospirillales</taxon>
        <taxon>Stellaceae</taxon>
        <taxon>Stella</taxon>
    </lineage>
</organism>
<evidence type="ECO:0000256" key="9">
    <source>
        <dbReference type="ARBA" id="ARBA00023065"/>
    </source>
</evidence>
<comment type="similarity">
    <text evidence="11">Belongs to the KdpC family.</text>
</comment>
<comment type="subcellular location">
    <subcellularLocation>
        <location evidence="11">Cell membrane</location>
        <topology evidence="11">Single-pass membrane protein</topology>
    </subcellularLocation>
</comment>
<keyword evidence="5 11" id="KW-0547">Nucleotide-binding</keyword>
<reference evidence="12 13" key="1">
    <citation type="submission" date="2018-11" db="EMBL/GenBank/DDBJ databases">
        <title>Genomic Encyclopedia of Type Strains, Phase IV (KMG-IV): sequencing the most valuable type-strain genomes for metagenomic binning, comparative biology and taxonomic classification.</title>
        <authorList>
            <person name="Goeker M."/>
        </authorList>
    </citation>
    <scope>NUCLEOTIDE SEQUENCE [LARGE SCALE GENOMIC DNA]</scope>
    <source>
        <strain evidence="12 13">DSM 5900</strain>
    </source>
</reference>
<gene>
    <name evidence="11" type="primary">kdpC</name>
    <name evidence="12" type="ORF">EDC65_1633</name>
</gene>
<sequence length="201" mass="20430">MLKHLRPALVMILAMTAITGLAYPLAMTGVAGAVFPAEAAGSLLVRDGQVVGSSLIGQAFTGDRYFQGRPSATMAADPADPAKSVPAPYNAAASGGSNLGPTSAALVERVTADAAARRAQNPGAAVPVDLVTTTASGLDPHISPEAAYFQVPRVAAARGLPAADLRRLVDGRVEGRLFGIIGEPRVNVLALNLALDAAGRR</sequence>
<proteinExistence type="inferred from homology"/>
<dbReference type="GO" id="GO:0008556">
    <property type="term" value="F:P-type potassium transmembrane transporter activity"/>
    <property type="evidence" value="ECO:0007669"/>
    <property type="project" value="InterPro"/>
</dbReference>
<evidence type="ECO:0000256" key="7">
    <source>
        <dbReference type="ARBA" id="ARBA00022958"/>
    </source>
</evidence>
<evidence type="ECO:0000256" key="6">
    <source>
        <dbReference type="ARBA" id="ARBA00022840"/>
    </source>
</evidence>
<dbReference type="InterPro" id="IPR003820">
    <property type="entry name" value="KdpC"/>
</dbReference>
<evidence type="ECO:0000256" key="8">
    <source>
        <dbReference type="ARBA" id="ARBA00022989"/>
    </source>
</evidence>
<dbReference type="EMBL" id="RJKX01000013">
    <property type="protein sequence ID" value="ROP99844.1"/>
    <property type="molecule type" value="Genomic_DNA"/>
</dbReference>
<comment type="function">
    <text evidence="11">Part of the high-affinity ATP-driven potassium transport (or Kdp) system, which catalyzes the hydrolysis of ATP coupled with the electrogenic transport of potassium into the cytoplasm. This subunit acts as a catalytic chaperone that increases the ATP-binding affinity of the ATP-hydrolyzing subunit KdpB by the formation of a transient KdpB/KdpC/ATP ternary complex.</text>
</comment>
<evidence type="ECO:0000256" key="1">
    <source>
        <dbReference type="ARBA" id="ARBA00022448"/>
    </source>
</evidence>
<dbReference type="GO" id="GO:0005886">
    <property type="term" value="C:plasma membrane"/>
    <property type="evidence" value="ECO:0007669"/>
    <property type="project" value="UniProtKB-SubCell"/>
</dbReference>
<dbReference type="NCBIfam" id="TIGR00681">
    <property type="entry name" value="kdpC"/>
    <property type="match status" value="1"/>
</dbReference>
<dbReference type="NCBIfam" id="NF010603">
    <property type="entry name" value="PRK13999.1"/>
    <property type="match status" value="1"/>
</dbReference>
<dbReference type="Proteomes" id="UP000278222">
    <property type="component" value="Unassembled WGS sequence"/>
</dbReference>
<keyword evidence="1 11" id="KW-0813">Transport</keyword>
<comment type="subunit">
    <text evidence="11">The system is composed of three essential subunits: KdpA, KdpB and KdpC.</text>
</comment>